<protein>
    <submittedName>
        <fullName evidence="5">DEBR0S3_05050g1_1</fullName>
    </submittedName>
</protein>
<dbReference type="InterPro" id="IPR016024">
    <property type="entry name" value="ARM-type_fold"/>
</dbReference>
<evidence type="ECO:0000313" key="6">
    <source>
        <dbReference type="Proteomes" id="UP000478008"/>
    </source>
</evidence>
<evidence type="ECO:0000256" key="2">
    <source>
        <dbReference type="ARBA" id="ARBA00022737"/>
    </source>
</evidence>
<evidence type="ECO:0000313" key="5">
    <source>
        <dbReference type="EMBL" id="VUG18216.1"/>
    </source>
</evidence>
<proteinExistence type="inferred from homology"/>
<dbReference type="Pfam" id="PF08623">
    <property type="entry name" value="TIP120"/>
    <property type="match status" value="1"/>
</dbReference>
<dbReference type="InterPro" id="IPR013932">
    <property type="entry name" value="TATA-bd_TIP120"/>
</dbReference>
<reference evidence="5 6" key="1">
    <citation type="submission" date="2019-07" db="EMBL/GenBank/DDBJ databases">
        <authorList>
            <person name="Friedrich A."/>
            <person name="Schacherer J."/>
        </authorList>
    </citation>
    <scope>NUCLEOTIDE SEQUENCE [LARGE SCALE GENOMIC DNA]</scope>
</reference>
<dbReference type="Gene3D" id="1.25.10.10">
    <property type="entry name" value="Leucine-rich Repeat Variant"/>
    <property type="match status" value="1"/>
</dbReference>
<organism evidence="5 6">
    <name type="scientific">Dekkera bruxellensis</name>
    <name type="common">Brettanomyces custersii</name>
    <dbReference type="NCBI Taxonomy" id="5007"/>
    <lineage>
        <taxon>Eukaryota</taxon>
        <taxon>Fungi</taxon>
        <taxon>Dikarya</taxon>
        <taxon>Ascomycota</taxon>
        <taxon>Saccharomycotina</taxon>
        <taxon>Pichiomycetes</taxon>
        <taxon>Pichiales</taxon>
        <taxon>Pichiaceae</taxon>
        <taxon>Brettanomyces</taxon>
    </lineage>
</organism>
<evidence type="ECO:0000256" key="3">
    <source>
        <dbReference type="ARBA" id="ARBA00022786"/>
    </source>
</evidence>
<comment type="similarity">
    <text evidence="1">Belongs to the CAND family.</text>
</comment>
<dbReference type="SUPFAM" id="SSF48371">
    <property type="entry name" value="ARM repeat"/>
    <property type="match status" value="1"/>
</dbReference>
<evidence type="ECO:0000259" key="4">
    <source>
        <dbReference type="Pfam" id="PF08623"/>
    </source>
</evidence>
<keyword evidence="3" id="KW-0833">Ubl conjugation pathway</keyword>
<sequence>MRYYLHDLFTQTRDTDPDLRFMALNDLEKELESPESKYTSEDKNQFADCLLRCLDDEFAEVRSQALKCFESLSPRLSGYVVSILNKLSSKKPNQISITSSIYTMAIHNILKNLTPDDSVGRSIVKGTLDIILQDQDIFCNAIDYIEILTDILEYLGKYFTSQQLSKSSTMLVYASFHADAIIAKKSVSALAILSRGLMSSSILDLILNLALEQVQSSDEIKYEAVYLSISAALIKSNPAVIMDIYSKIKPYIMNALRLDTLNKPDDDFDVQQDIDIIRSEAFTCLYTTFANVSSKITSQYSDEVLNACRLFLTYDPYSENSSEWDNDVISDNNAEEETDNEYVEYTSEEEQYEEEEECDEYGSSNSWMLRKDAAALIKIIIQKLPTKLPSVYRFTLKQLTLELSESNSTSLTEILNCFVELFKATNKNGPFYTLKSMNSLRQSAIARRGSDVSMKTDDDPRTELELNADNLCKFYVGILTPRHSEKLTLLYEFITQLSCAVEGLNKNWIPEILTALNKLRNGPPSPELLRLYSTLLLYNSLNNLGAGFEIMIENIHASAESSNHELITQGLFLLDKILSDYVTRDKPSGNILAVFEKSFDHLLIDKTLNKNYSTEIRKQCLSCLSNLVIYVLDEDKVLLKSLEVFSDTISLEFLILTDMRCIAELVHSEKVVKLVKHEWTERIINRLVEYITTSEFRTQSLKTLLAIMEADILNIPEKRKLSEELGDLCTSYTMEASNSILCAKILTHILNTTDCSLSDTFTSLLVRFSKINNFDNATLTQYARAILKQTEPKKMIDAISKSGSRSDPYVSRLLAIVYVASGGLDSIDNIEKNLSCGKDILFSLTFLEQASKSMELHPDLTMFFKLFGDPDTKISEAAVHATAEIVKSNLEGCLPFLVENFTNEKYDHVHMLNCLGEVLECAQLNDRTIKYLFDTLLSIESTMNLKFGKDEEVECQAASKCFANLALSNEEIVRMFYDELSGESSIKVKVSLALALKLCLDRSTFLEHNAALLGKYLEEATSENFIFSSNLELKKIGLATLITAVYKRPSVGLPMVSKLLPRILESELIQKKEYIKVVKIGPFKHKLDDGLESRKQIYELIYSTLTAIEGNLNLKILFDVDYDTLFMKIVKCSFKDDPTIIFLCLLIVLKIITLHPEIFSSPDLLDSFIHVCSKKLFKKKRAEAPKQDIEKRNDTIKAILRCCKKINTLVEKGDLQPDGDVLAEWRSFYYNTRNVYPIIDADGQ</sequence>
<dbReference type="InterPro" id="IPR039852">
    <property type="entry name" value="CAND1/CAND2"/>
</dbReference>
<accession>A0A7D9CY73</accession>
<keyword evidence="6" id="KW-1185">Reference proteome</keyword>
<dbReference type="OMA" id="WKLRAKA"/>
<dbReference type="PANTHER" id="PTHR12696">
    <property type="entry name" value="TIP120"/>
    <property type="match status" value="1"/>
</dbReference>
<feature type="domain" description="TATA-binding protein interacting (TIP20)" evidence="4">
    <location>
        <begin position="1054"/>
        <end position="1229"/>
    </location>
</feature>
<keyword evidence="2" id="KW-0677">Repeat</keyword>
<dbReference type="AlphaFoldDB" id="A0A7D9CY73"/>
<name>A0A7D9CY73_DEKBR</name>
<dbReference type="GO" id="GO:0010265">
    <property type="term" value="P:SCF complex assembly"/>
    <property type="evidence" value="ECO:0007669"/>
    <property type="project" value="InterPro"/>
</dbReference>
<dbReference type="Proteomes" id="UP000478008">
    <property type="component" value="Unassembled WGS sequence"/>
</dbReference>
<evidence type="ECO:0000256" key="1">
    <source>
        <dbReference type="ARBA" id="ARBA00007657"/>
    </source>
</evidence>
<gene>
    <name evidence="5" type="ORF">DEBR0S3_05050G</name>
</gene>
<dbReference type="InterPro" id="IPR011989">
    <property type="entry name" value="ARM-like"/>
</dbReference>
<dbReference type="EMBL" id="CABFWN010000003">
    <property type="protein sequence ID" value="VUG18216.1"/>
    <property type="molecule type" value="Genomic_DNA"/>
</dbReference>